<sequence length="48" mass="5380">QRKGILSFACLSCPRNKVDSETTRAAFQSEEIARDTKLVREPSRISAL</sequence>
<proteinExistence type="predicted"/>
<comment type="caution">
    <text evidence="1">The sequence shown here is derived from an EMBL/GenBank/DDBJ whole genome shotgun (WGS) entry which is preliminary data.</text>
</comment>
<keyword evidence="2" id="KW-1185">Reference proteome</keyword>
<protein>
    <submittedName>
        <fullName evidence="1">22653_t:CDS:1</fullName>
    </submittedName>
</protein>
<dbReference type="Proteomes" id="UP000789405">
    <property type="component" value="Unassembled WGS sequence"/>
</dbReference>
<organism evidence="1 2">
    <name type="scientific">Dentiscutata erythropus</name>
    <dbReference type="NCBI Taxonomy" id="1348616"/>
    <lineage>
        <taxon>Eukaryota</taxon>
        <taxon>Fungi</taxon>
        <taxon>Fungi incertae sedis</taxon>
        <taxon>Mucoromycota</taxon>
        <taxon>Glomeromycotina</taxon>
        <taxon>Glomeromycetes</taxon>
        <taxon>Diversisporales</taxon>
        <taxon>Gigasporaceae</taxon>
        <taxon>Dentiscutata</taxon>
    </lineage>
</organism>
<reference evidence="1" key="1">
    <citation type="submission" date="2021-06" db="EMBL/GenBank/DDBJ databases">
        <authorList>
            <person name="Kallberg Y."/>
            <person name="Tangrot J."/>
            <person name="Rosling A."/>
        </authorList>
    </citation>
    <scope>NUCLEOTIDE SEQUENCE</scope>
    <source>
        <strain evidence="1">MA453B</strain>
    </source>
</reference>
<feature type="non-terminal residue" evidence="1">
    <location>
        <position position="1"/>
    </location>
</feature>
<gene>
    <name evidence="1" type="ORF">DERYTH_LOCUS23194</name>
</gene>
<name>A0A9N9PB47_9GLOM</name>
<dbReference type="EMBL" id="CAJVPY010034508">
    <property type="protein sequence ID" value="CAG8800083.1"/>
    <property type="molecule type" value="Genomic_DNA"/>
</dbReference>
<evidence type="ECO:0000313" key="1">
    <source>
        <dbReference type="EMBL" id="CAG8800083.1"/>
    </source>
</evidence>
<evidence type="ECO:0000313" key="2">
    <source>
        <dbReference type="Proteomes" id="UP000789405"/>
    </source>
</evidence>
<dbReference type="AlphaFoldDB" id="A0A9N9PB47"/>
<accession>A0A9N9PB47</accession>